<protein>
    <submittedName>
        <fullName evidence="1">Uncharacterized protein</fullName>
    </submittedName>
</protein>
<sequence length="68" mass="7344">MTVEALRFALKRSFLDKWVAFHLAAAADIVVAASSGSSSALDTSVGLQTLPVPLPLCRTYSLFRLRCC</sequence>
<reference evidence="2" key="1">
    <citation type="journal article" date="2015" name="J. Biotechnol.">
        <title>The structure of the Cyberlindnera jadinii genome and its relation to Candida utilis analyzed by the occurrence of single nucleotide polymorphisms.</title>
        <authorList>
            <person name="Rupp O."/>
            <person name="Brinkrolf K."/>
            <person name="Buerth C."/>
            <person name="Kunigo M."/>
            <person name="Schneider J."/>
            <person name="Jaenicke S."/>
            <person name="Goesmann A."/>
            <person name="Puehler A."/>
            <person name="Jaeger K.-E."/>
            <person name="Ernst J.F."/>
        </authorList>
    </citation>
    <scope>NUCLEOTIDE SEQUENCE [LARGE SCALE GENOMIC DNA]</scope>
    <source>
        <strain evidence="2">ATCC 18201 / CBS 1600 / BCRC 20928 / JCM 3617 / NBRC 0987 / NRRL Y-1542</strain>
    </source>
</reference>
<evidence type="ECO:0000313" key="1">
    <source>
        <dbReference type="EMBL" id="CEP21904.1"/>
    </source>
</evidence>
<dbReference type="Proteomes" id="UP000038830">
    <property type="component" value="Unassembled WGS sequence"/>
</dbReference>
<dbReference type="AlphaFoldDB" id="A0A0H5CBN1"/>
<accession>A0A0H5CBN1</accession>
<evidence type="ECO:0000313" key="2">
    <source>
        <dbReference type="Proteomes" id="UP000038830"/>
    </source>
</evidence>
<gene>
    <name evidence="1" type="ORF">BN1211_2119</name>
</gene>
<dbReference type="EMBL" id="CDQK01000002">
    <property type="protein sequence ID" value="CEP21904.1"/>
    <property type="molecule type" value="Genomic_DNA"/>
</dbReference>
<proteinExistence type="predicted"/>
<organism evidence="1 2">
    <name type="scientific">Cyberlindnera jadinii (strain ATCC 18201 / CBS 1600 / BCRC 20928 / JCM 3617 / NBRC 0987 / NRRL Y-1542)</name>
    <name type="common">Torula yeast</name>
    <name type="synonym">Candida utilis</name>
    <dbReference type="NCBI Taxonomy" id="983966"/>
    <lineage>
        <taxon>Eukaryota</taxon>
        <taxon>Fungi</taxon>
        <taxon>Dikarya</taxon>
        <taxon>Ascomycota</taxon>
        <taxon>Saccharomycotina</taxon>
        <taxon>Saccharomycetes</taxon>
        <taxon>Phaffomycetales</taxon>
        <taxon>Phaffomycetaceae</taxon>
        <taxon>Cyberlindnera</taxon>
    </lineage>
</organism>
<name>A0A0H5CBN1_CYBJN</name>